<evidence type="ECO:0000259" key="2">
    <source>
        <dbReference type="Pfam" id="PF19124"/>
    </source>
</evidence>
<feature type="transmembrane region" description="Helical" evidence="1">
    <location>
        <begin position="275"/>
        <end position="297"/>
    </location>
</feature>
<feature type="transmembrane region" description="Helical" evidence="1">
    <location>
        <begin position="393"/>
        <end position="415"/>
    </location>
</feature>
<evidence type="ECO:0000256" key="1">
    <source>
        <dbReference type="SAM" id="Phobius"/>
    </source>
</evidence>
<feature type="transmembrane region" description="Helical" evidence="1">
    <location>
        <begin position="248"/>
        <end position="269"/>
    </location>
</feature>
<dbReference type="InterPro" id="IPR043831">
    <property type="entry name" value="DUF5808"/>
</dbReference>
<comment type="caution">
    <text evidence="3">The sequence shown here is derived from an EMBL/GenBank/DDBJ whole genome shotgun (WGS) entry which is preliminary data.</text>
</comment>
<feature type="transmembrane region" description="Helical" evidence="1">
    <location>
        <begin position="12"/>
        <end position="33"/>
    </location>
</feature>
<feature type="transmembrane region" description="Helical" evidence="1">
    <location>
        <begin position="94"/>
        <end position="112"/>
    </location>
</feature>
<evidence type="ECO:0000313" key="3">
    <source>
        <dbReference type="EMBL" id="RCG24698.1"/>
    </source>
</evidence>
<dbReference type="Proteomes" id="UP000252914">
    <property type="component" value="Unassembled WGS sequence"/>
</dbReference>
<reference evidence="3 4" key="1">
    <citation type="submission" date="2018-06" db="EMBL/GenBank/DDBJ databases">
        <title>Streptomyces reniochalinae sp. nov. and Streptomyces diacarnus sp. nov. from marine sponges.</title>
        <authorList>
            <person name="Li L."/>
        </authorList>
    </citation>
    <scope>NUCLEOTIDE SEQUENCE [LARGE SCALE GENOMIC DNA]</scope>
    <source>
        <strain evidence="3 4">LHW51701</strain>
    </source>
</reference>
<organism evidence="3 4">
    <name type="scientific">Streptomyces diacarni</name>
    <dbReference type="NCBI Taxonomy" id="2800381"/>
    <lineage>
        <taxon>Bacteria</taxon>
        <taxon>Bacillati</taxon>
        <taxon>Actinomycetota</taxon>
        <taxon>Actinomycetes</taxon>
        <taxon>Kitasatosporales</taxon>
        <taxon>Streptomycetaceae</taxon>
        <taxon>Streptomyces</taxon>
    </lineage>
</organism>
<feature type="domain" description="DUF5808" evidence="2">
    <location>
        <begin position="371"/>
        <end position="393"/>
    </location>
</feature>
<accession>A0A367F2W3</accession>
<name>A0A367F2W3_9ACTN</name>
<dbReference type="Pfam" id="PF19124">
    <property type="entry name" value="DUF5808"/>
    <property type="match status" value="1"/>
</dbReference>
<feature type="transmembrane region" description="Helical" evidence="1">
    <location>
        <begin position="148"/>
        <end position="172"/>
    </location>
</feature>
<proteinExistence type="predicted"/>
<keyword evidence="1" id="KW-0812">Transmembrane</keyword>
<feature type="transmembrane region" description="Helical" evidence="1">
    <location>
        <begin position="202"/>
        <end position="220"/>
    </location>
</feature>
<evidence type="ECO:0000313" key="4">
    <source>
        <dbReference type="Proteomes" id="UP000252914"/>
    </source>
</evidence>
<keyword evidence="4" id="KW-1185">Reference proteome</keyword>
<protein>
    <recommendedName>
        <fullName evidence="2">DUF5808 domain-containing protein</fullName>
    </recommendedName>
</protein>
<keyword evidence="1" id="KW-1133">Transmembrane helix</keyword>
<sequence length="416" mass="42370">MIRYGTEQVNAVLVSSLLNAGLLLLLGAALYAAPSALLSPGTVPFGVRVPPSRAEDPQVGAVRRRYRAAVLWATAVATAAAAAEGALLEGVAAVVVPGLLLCAVAAVMWLRAHRALAGAKKREQWYAGLRQGVVADTSLRTDPVRVPWAWAVPSGLVIAATVAVGAAVYPALPDTLAVPTRTGDGTRHHEVATTFWTAFSPVFGQLVGSAAMLALVAALLRSRPDLEASRPAAGVARHRRFLATTSRALLAICAVVDVMLLGLSVMVWSGDRSQAPLFAVVGIPALVTFGIVAGLVVRVGPGGRRLVEGQAAANAANAADTADAANAANAANAADAVDAVDTADPEGTGLVQRDDDRYWYAGGTVYANGGDPAVLVPSRVGMGWTLNLGNPRALTGMIVVLVAAGSAALATAGLLA</sequence>
<keyword evidence="1" id="KW-0472">Membrane</keyword>
<dbReference type="EMBL" id="QOIN01000039">
    <property type="protein sequence ID" value="RCG24698.1"/>
    <property type="molecule type" value="Genomic_DNA"/>
</dbReference>
<gene>
    <name evidence="3" type="ORF">DTL70_10120</name>
</gene>
<dbReference type="AlphaFoldDB" id="A0A367F2W3"/>